<evidence type="ECO:0000256" key="2">
    <source>
        <dbReference type="ARBA" id="ARBA00006490"/>
    </source>
</evidence>
<name>A0A927AW53_9BACT</name>
<protein>
    <recommendedName>
        <fullName evidence="3">cysteine desulfurase</fullName>
        <ecNumber evidence="3">2.8.1.7</ecNumber>
    </recommendedName>
</protein>
<dbReference type="GO" id="GO:0051536">
    <property type="term" value="F:iron-sulfur cluster binding"/>
    <property type="evidence" value="ECO:0007669"/>
    <property type="project" value="UniProtKB-KW"/>
</dbReference>
<dbReference type="Gene3D" id="3.40.640.10">
    <property type="entry name" value="Type I PLP-dependent aspartate aminotransferase-like (Major domain)"/>
    <property type="match status" value="1"/>
</dbReference>
<evidence type="ECO:0000256" key="9">
    <source>
        <dbReference type="ARBA" id="ARBA00050776"/>
    </source>
</evidence>
<evidence type="ECO:0000256" key="3">
    <source>
        <dbReference type="ARBA" id="ARBA00012239"/>
    </source>
</evidence>
<dbReference type="InterPro" id="IPR015422">
    <property type="entry name" value="PyrdxlP-dep_Trfase_small"/>
</dbReference>
<dbReference type="InterPro" id="IPR000192">
    <property type="entry name" value="Aminotrans_V_dom"/>
</dbReference>
<dbReference type="InterPro" id="IPR016454">
    <property type="entry name" value="Cysteine_dSase"/>
</dbReference>
<evidence type="ECO:0000313" key="13">
    <source>
        <dbReference type="Proteomes" id="UP000598820"/>
    </source>
</evidence>
<accession>A0A927AW53</accession>
<proteinExistence type="inferred from homology"/>
<keyword evidence="5" id="KW-0479">Metal-binding</keyword>
<evidence type="ECO:0000259" key="11">
    <source>
        <dbReference type="Pfam" id="PF00266"/>
    </source>
</evidence>
<dbReference type="Gene3D" id="3.90.1150.10">
    <property type="entry name" value="Aspartate Aminotransferase, domain 1"/>
    <property type="match status" value="1"/>
</dbReference>
<dbReference type="AlphaFoldDB" id="A0A927AW53"/>
<dbReference type="Gene3D" id="1.10.260.50">
    <property type="match status" value="1"/>
</dbReference>
<evidence type="ECO:0000256" key="1">
    <source>
        <dbReference type="ARBA" id="ARBA00001933"/>
    </source>
</evidence>
<dbReference type="Proteomes" id="UP000598820">
    <property type="component" value="Unassembled WGS sequence"/>
</dbReference>
<dbReference type="PROSITE" id="PS00595">
    <property type="entry name" value="AA_TRANSFER_CLASS_5"/>
    <property type="match status" value="1"/>
</dbReference>
<evidence type="ECO:0000256" key="10">
    <source>
        <dbReference type="RuleBase" id="RU004504"/>
    </source>
</evidence>
<reference evidence="12" key="1">
    <citation type="submission" date="2020-09" db="EMBL/GenBank/DDBJ databases">
        <authorList>
            <person name="Kim M.K."/>
        </authorList>
    </citation>
    <scope>NUCLEOTIDE SEQUENCE</scope>
    <source>
        <strain evidence="12">BT702</strain>
    </source>
</reference>
<evidence type="ECO:0000256" key="5">
    <source>
        <dbReference type="ARBA" id="ARBA00022723"/>
    </source>
</evidence>
<dbReference type="GO" id="GO:0046872">
    <property type="term" value="F:metal ion binding"/>
    <property type="evidence" value="ECO:0007669"/>
    <property type="project" value="UniProtKB-KW"/>
</dbReference>
<comment type="caution">
    <text evidence="12">The sequence shown here is derived from an EMBL/GenBank/DDBJ whole genome shotgun (WGS) entry which is preliminary data.</text>
</comment>
<comment type="catalytic activity">
    <reaction evidence="9">
        <text>(sulfur carrier)-H + L-cysteine = (sulfur carrier)-SH + L-alanine</text>
        <dbReference type="Rhea" id="RHEA:43892"/>
        <dbReference type="Rhea" id="RHEA-COMP:14737"/>
        <dbReference type="Rhea" id="RHEA-COMP:14739"/>
        <dbReference type="ChEBI" id="CHEBI:29917"/>
        <dbReference type="ChEBI" id="CHEBI:35235"/>
        <dbReference type="ChEBI" id="CHEBI:57972"/>
        <dbReference type="ChEBI" id="CHEBI:64428"/>
        <dbReference type="EC" id="2.8.1.7"/>
    </reaction>
</comment>
<feature type="domain" description="Aminotransferase class V" evidence="11">
    <location>
        <begin position="3"/>
        <end position="365"/>
    </location>
</feature>
<dbReference type="GO" id="GO:0031071">
    <property type="term" value="F:cysteine desulfurase activity"/>
    <property type="evidence" value="ECO:0007669"/>
    <property type="project" value="UniProtKB-EC"/>
</dbReference>
<dbReference type="EC" id="2.8.1.7" evidence="3"/>
<dbReference type="InterPro" id="IPR020578">
    <property type="entry name" value="Aminotrans_V_PyrdxlP_BS"/>
</dbReference>
<keyword evidence="7" id="KW-0408">Iron</keyword>
<keyword evidence="13" id="KW-1185">Reference proteome</keyword>
<evidence type="ECO:0000313" key="12">
    <source>
        <dbReference type="EMBL" id="MBD2705545.1"/>
    </source>
</evidence>
<comment type="cofactor">
    <cofactor evidence="1 10">
        <name>pyridoxal 5'-phosphate</name>
        <dbReference type="ChEBI" id="CHEBI:597326"/>
    </cofactor>
</comment>
<dbReference type="InterPro" id="IPR015424">
    <property type="entry name" value="PyrdxlP-dep_Trfase"/>
</dbReference>
<evidence type="ECO:0000256" key="7">
    <source>
        <dbReference type="ARBA" id="ARBA00023004"/>
    </source>
</evidence>
<gene>
    <name evidence="12" type="ORF">IC229_33360</name>
</gene>
<keyword evidence="6" id="KW-0663">Pyridoxal phosphate</keyword>
<dbReference type="SUPFAM" id="SSF53383">
    <property type="entry name" value="PLP-dependent transferases"/>
    <property type="match status" value="1"/>
</dbReference>
<dbReference type="RefSeq" id="WP_190893068.1">
    <property type="nucleotide sequence ID" value="NZ_JACWZY010000060.1"/>
</dbReference>
<evidence type="ECO:0000256" key="6">
    <source>
        <dbReference type="ARBA" id="ARBA00022898"/>
    </source>
</evidence>
<dbReference type="InterPro" id="IPR015421">
    <property type="entry name" value="PyrdxlP-dep_Trfase_major"/>
</dbReference>
<keyword evidence="4" id="KW-0808">Transferase</keyword>
<dbReference type="PIRSF" id="PIRSF005572">
    <property type="entry name" value="NifS"/>
    <property type="match status" value="1"/>
</dbReference>
<sequence length="380" mass="41975">MEIYFDNAATTALDPQVLEAMLPYLTRQYGNPSSSHRLGQQARQAVETARRTIADLLGASPDEIYFTAGATEADNLALVGSIRMYNLRHAITSPIEHKAVLETLREQEKQRRIELHYLPLNRTGLFDWDYLERKLERHPGALVSLMHGNNELGNLTDIDSVGWLCREHKALFHSDAVQTMGRYRFNLKQAPIDFLVGSAHKFHGPKGVGFLYARRTHSLPSLWQGGSQERGLRPGTENVAGIIGLAKALEISYQNLARIQAHLYDLKQSLIRQLDTLDVQCNGQGNSPIDGMLTVINLSFPGLPNGDSLVSKLDRAGIAVSGGSACSNLTKAGSHVLKAIGAPTEREHIRISLSKDNTQDEIDQLTDLIHQIYSKVAALV</sequence>
<dbReference type="PANTHER" id="PTHR11601:SF34">
    <property type="entry name" value="CYSTEINE DESULFURASE"/>
    <property type="match status" value="1"/>
</dbReference>
<dbReference type="Pfam" id="PF00266">
    <property type="entry name" value="Aminotran_5"/>
    <property type="match status" value="1"/>
</dbReference>
<dbReference type="EMBL" id="JACWZY010000060">
    <property type="protein sequence ID" value="MBD2705545.1"/>
    <property type="molecule type" value="Genomic_DNA"/>
</dbReference>
<keyword evidence="8" id="KW-0411">Iron-sulfur</keyword>
<evidence type="ECO:0000256" key="4">
    <source>
        <dbReference type="ARBA" id="ARBA00022679"/>
    </source>
</evidence>
<organism evidence="12 13">
    <name type="scientific">Spirosoma profusum</name>
    <dbReference type="NCBI Taxonomy" id="2771354"/>
    <lineage>
        <taxon>Bacteria</taxon>
        <taxon>Pseudomonadati</taxon>
        <taxon>Bacteroidota</taxon>
        <taxon>Cytophagia</taxon>
        <taxon>Cytophagales</taxon>
        <taxon>Cytophagaceae</taxon>
        <taxon>Spirosoma</taxon>
    </lineage>
</organism>
<comment type="similarity">
    <text evidence="2">Belongs to the class-V pyridoxal-phosphate-dependent aminotransferase family. NifS/IscS subfamily.</text>
</comment>
<dbReference type="PANTHER" id="PTHR11601">
    <property type="entry name" value="CYSTEINE DESULFURYLASE FAMILY MEMBER"/>
    <property type="match status" value="1"/>
</dbReference>
<evidence type="ECO:0000256" key="8">
    <source>
        <dbReference type="ARBA" id="ARBA00023014"/>
    </source>
</evidence>